<evidence type="ECO:0000256" key="3">
    <source>
        <dbReference type="ARBA" id="ARBA00022806"/>
    </source>
</evidence>
<feature type="region of interest" description="Disordered" evidence="5">
    <location>
        <begin position="829"/>
        <end position="848"/>
    </location>
</feature>
<feature type="domain" description="Helicase C-terminal" evidence="6">
    <location>
        <begin position="130"/>
        <end position="298"/>
    </location>
</feature>
<keyword evidence="1" id="KW-0547">Nucleotide-binding</keyword>
<feature type="compositionally biased region" description="Basic residues" evidence="5">
    <location>
        <begin position="837"/>
        <end position="848"/>
    </location>
</feature>
<evidence type="ECO:0000256" key="1">
    <source>
        <dbReference type="ARBA" id="ARBA00022741"/>
    </source>
</evidence>
<evidence type="ECO:0000259" key="6">
    <source>
        <dbReference type="PROSITE" id="PS51194"/>
    </source>
</evidence>
<sequence>MPSAVRAALGPTNTGKTHYALTRMMAHATGIIGFPLRLLARENYERLVKAKGARFVALITGEEKIIPHGAKWFSCTVEAMPLDRKVEFIAVDEIQLAADPDRGHVFTDRLLNARGTVETLFLGAETIRPLLKHLIPNIEIDTRTRLSSLVHTGATKLSKLPPRSAIVAFSMAEVYTLAEVIRRRRGGCAVIMGQLSPRTRNAQVELYQNREVDYLVATDAIGMGLNMDVDHVALAQLSKFDGTTPRPLFPQEIAQIAGRAGRGMRDGTFGTTADAPPLSETLANTIEQHRFEPIKRLSWRNSKLDFTNPRSLLASLTLSPPQKGLVSGRIASDVTTLESLILDPDIQKAARGREATALLWDVCQIPDFRKLGDDSHARLCAKLYMHLLQDGTIPPNWMDGHLKGLDKPEGDIDTLMQRLTGVRVCAYVASRSEWSRHSNTWQKRTREVEDRLSDALHERLTARFVDRRAATLLRRLDDANDQPLLSAVTQDGTVVVEGHDIGKIEGFTLNMGPLEETERALVLRAGRRALQQEIPRRIKQLANAPDSELALDYHSGVLTWNGVALGRLTSGERLLHPKIRLFHGEFADTQQRNHVESRLLSFTQNVITQEFQPLYALQSASETHPVLRGIVHRLIEDGGITPPLAADYALPYPDRRTIKQHGIIIGQFALFMPALLRPQVLHFRALLSHIHSGHSNVLPPTPVGRISCPWNDVAGRPGWVRAGDIGLRLDIAERRLHELQRLSAHKACVAPKELSSWFGIRAAQLPETLKALGVRHLPPATLEKHQFGPATPLLLLPPRPQRRHPAKKRPDQAKPIMRVDSPFAALAALNISSRHPEPKKKNHRKRQT</sequence>
<keyword evidence="2" id="KW-0378">Hydrolase</keyword>
<dbReference type="InterPro" id="IPR027417">
    <property type="entry name" value="P-loop_NTPase"/>
</dbReference>
<dbReference type="GO" id="GO:0005524">
    <property type="term" value="F:ATP binding"/>
    <property type="evidence" value="ECO:0007669"/>
    <property type="project" value="UniProtKB-KW"/>
</dbReference>
<keyword evidence="8" id="KW-1185">Reference proteome</keyword>
<evidence type="ECO:0000256" key="4">
    <source>
        <dbReference type="ARBA" id="ARBA00022840"/>
    </source>
</evidence>
<dbReference type="GO" id="GO:0016787">
    <property type="term" value="F:hydrolase activity"/>
    <property type="evidence" value="ECO:0007669"/>
    <property type="project" value="UniProtKB-KW"/>
</dbReference>
<name>A0A4Y6V8I5_9PROT</name>
<gene>
    <name evidence="7" type="ORF">D5366_06645</name>
</gene>
<dbReference type="InterPro" id="IPR001650">
    <property type="entry name" value="Helicase_C-like"/>
</dbReference>
<reference evidence="7 8" key="1">
    <citation type="submission" date="2018-09" db="EMBL/GenBank/DDBJ databases">
        <title>The complete genome sequence of Neokomagataea tanensis NBRC 106556(T).</title>
        <authorList>
            <person name="Chua K.-O."/>
            <person name="See-Too W.-S."/>
            <person name="Hong K.-W."/>
            <person name="Yin W.-F."/>
            <person name="Chan K.-G."/>
        </authorList>
    </citation>
    <scope>NUCLEOTIDE SEQUENCE [LARGE SCALE GENOMIC DNA]</scope>
    <source>
        <strain evidence="8">AH13 \ NBRC 106556</strain>
    </source>
</reference>
<keyword evidence="4" id="KW-0067">ATP-binding</keyword>
<dbReference type="PANTHER" id="PTHR12131">
    <property type="entry name" value="ATP-DEPENDENT RNA AND DNA HELICASE"/>
    <property type="match status" value="1"/>
</dbReference>
<proteinExistence type="predicted"/>
<keyword evidence="3 7" id="KW-0347">Helicase</keyword>
<dbReference type="AlphaFoldDB" id="A0A4Y6V8I5"/>
<dbReference type="EMBL" id="CP032485">
    <property type="protein sequence ID" value="QDH24941.1"/>
    <property type="molecule type" value="Genomic_DNA"/>
</dbReference>
<dbReference type="InterPro" id="IPR055206">
    <property type="entry name" value="DEXQc_SUV3"/>
</dbReference>
<dbReference type="GO" id="GO:0004386">
    <property type="term" value="F:helicase activity"/>
    <property type="evidence" value="ECO:0007669"/>
    <property type="project" value="UniProtKB-KW"/>
</dbReference>
<accession>A0A4Y6V8I5</accession>
<evidence type="ECO:0000313" key="8">
    <source>
        <dbReference type="Proteomes" id="UP000317214"/>
    </source>
</evidence>
<evidence type="ECO:0000256" key="5">
    <source>
        <dbReference type="SAM" id="MobiDB-lite"/>
    </source>
</evidence>
<protein>
    <submittedName>
        <fullName evidence="7">DEAD/DEAH box helicase</fullName>
    </submittedName>
</protein>
<dbReference type="PANTHER" id="PTHR12131:SF1">
    <property type="entry name" value="ATP-DEPENDENT RNA HELICASE SUPV3L1, MITOCHONDRIAL-RELATED"/>
    <property type="match status" value="1"/>
</dbReference>
<evidence type="ECO:0000313" key="7">
    <source>
        <dbReference type="EMBL" id="QDH24941.1"/>
    </source>
</evidence>
<organism evidence="7 8">
    <name type="scientific">Neokomagataea tanensis</name>
    <dbReference type="NCBI Taxonomy" id="661191"/>
    <lineage>
        <taxon>Bacteria</taxon>
        <taxon>Pseudomonadati</taxon>
        <taxon>Pseudomonadota</taxon>
        <taxon>Alphaproteobacteria</taxon>
        <taxon>Acetobacterales</taxon>
        <taxon>Acetobacteraceae</taxon>
        <taxon>Neokomagataea</taxon>
    </lineage>
</organism>
<dbReference type="InterPro" id="IPR050699">
    <property type="entry name" value="RNA-DNA_Helicase"/>
</dbReference>
<feature type="region of interest" description="Disordered" evidence="5">
    <location>
        <begin position="790"/>
        <end position="819"/>
    </location>
</feature>
<dbReference type="SUPFAM" id="SSF52540">
    <property type="entry name" value="P-loop containing nucleoside triphosphate hydrolases"/>
    <property type="match status" value="2"/>
</dbReference>
<dbReference type="Pfam" id="PF22527">
    <property type="entry name" value="DEXQc_Suv3"/>
    <property type="match status" value="1"/>
</dbReference>
<dbReference type="PROSITE" id="PS51194">
    <property type="entry name" value="HELICASE_CTER"/>
    <property type="match status" value="1"/>
</dbReference>
<dbReference type="SMART" id="SM00490">
    <property type="entry name" value="HELICc"/>
    <property type="match status" value="1"/>
</dbReference>
<dbReference type="Proteomes" id="UP000317214">
    <property type="component" value="Chromosome"/>
</dbReference>
<dbReference type="KEGG" id="ntn:D5366_06645"/>
<dbReference type="Gene3D" id="3.40.50.300">
    <property type="entry name" value="P-loop containing nucleotide triphosphate hydrolases"/>
    <property type="match status" value="2"/>
</dbReference>
<dbReference type="Pfam" id="PF00271">
    <property type="entry name" value="Helicase_C"/>
    <property type="match status" value="1"/>
</dbReference>
<dbReference type="OrthoDB" id="9807155at2"/>
<evidence type="ECO:0000256" key="2">
    <source>
        <dbReference type="ARBA" id="ARBA00022801"/>
    </source>
</evidence>